<evidence type="ECO:0000313" key="1">
    <source>
        <dbReference type="EMBL" id="SFZ80875.1"/>
    </source>
</evidence>
<reference evidence="1 2" key="1">
    <citation type="submission" date="2016-11" db="EMBL/GenBank/DDBJ databases">
        <authorList>
            <person name="Jaros S."/>
            <person name="Januszkiewicz K."/>
            <person name="Wedrychowicz H."/>
        </authorList>
    </citation>
    <scope>NUCLEOTIDE SEQUENCE [LARGE SCALE GENOMIC DNA]</scope>
    <source>
        <strain evidence="1">NCIMB 2154T</strain>
    </source>
</reference>
<dbReference type="InterPro" id="IPR022385">
    <property type="entry name" value="Rhs_assc_core"/>
</dbReference>
<dbReference type="Gene3D" id="2.180.10.10">
    <property type="entry name" value="RHS repeat-associated core"/>
    <property type="match status" value="1"/>
</dbReference>
<dbReference type="PANTHER" id="PTHR32305">
    <property type="match status" value="1"/>
</dbReference>
<dbReference type="KEGG" id="tmar:MARIT_0840"/>
<proteinExistence type="predicted"/>
<gene>
    <name evidence="1" type="ORF">MARIT_0840</name>
</gene>
<dbReference type="NCBIfam" id="TIGR03696">
    <property type="entry name" value="Rhs_assc_core"/>
    <property type="match status" value="1"/>
</dbReference>
<sequence>MDIYGKVRNLHGEKTFIPFRYQGQYEDVETGLYYNRFRYYSPDTGTYISKDPIGLLGNNPNFYAYVKDSNSWVDPFGLSPWGNINDFGNWFDSASVQDVLNNKDAVSRALRSPGGKHEMFPVSQAAKAKELGFTHSELMELTVKTSDIEFVDVPDRKGNLHTGRHVSSGVPNNPASSNFHKRLIKDLKGAKTKAEARAIIKKHNDAHMRIKGCK</sequence>
<keyword evidence="2" id="KW-1185">Reference proteome</keyword>
<dbReference type="AlphaFoldDB" id="A0A2H1E7H5"/>
<protein>
    <recommendedName>
        <fullName evidence="3">Rhs family protein</fullName>
    </recommendedName>
</protein>
<name>A0A2H1E7H5_9FLAO</name>
<dbReference type="RefSeq" id="WP_262509610.1">
    <property type="nucleotide sequence ID" value="NZ_CP138495.1"/>
</dbReference>
<dbReference type="GeneID" id="47722412"/>
<dbReference type="PRINTS" id="PR00394">
    <property type="entry name" value="RHSPROTEIN"/>
</dbReference>
<dbReference type="Proteomes" id="UP000231564">
    <property type="component" value="Chromosome MARIT"/>
</dbReference>
<evidence type="ECO:0000313" key="2">
    <source>
        <dbReference type="Proteomes" id="UP000231564"/>
    </source>
</evidence>
<organism evidence="1 2">
    <name type="scientific">Tenacibaculum maritimum NCIMB 2154</name>
    <dbReference type="NCBI Taxonomy" id="1349785"/>
    <lineage>
        <taxon>Bacteria</taxon>
        <taxon>Pseudomonadati</taxon>
        <taxon>Bacteroidota</taxon>
        <taxon>Flavobacteriia</taxon>
        <taxon>Flavobacteriales</taxon>
        <taxon>Flavobacteriaceae</taxon>
        <taxon>Tenacibaculum</taxon>
    </lineage>
</organism>
<dbReference type="EMBL" id="LT634361">
    <property type="protein sequence ID" value="SFZ80875.1"/>
    <property type="molecule type" value="Genomic_DNA"/>
</dbReference>
<evidence type="ECO:0008006" key="3">
    <source>
        <dbReference type="Google" id="ProtNLM"/>
    </source>
</evidence>
<accession>A0A2H1E7H5</accession>
<dbReference type="PANTHER" id="PTHR32305:SF15">
    <property type="entry name" value="PROTEIN RHSA-RELATED"/>
    <property type="match status" value="1"/>
</dbReference>
<dbReference type="InterPro" id="IPR050708">
    <property type="entry name" value="T6SS_VgrG/RHS"/>
</dbReference>